<evidence type="ECO:0000313" key="2">
    <source>
        <dbReference type="Proteomes" id="UP000619244"/>
    </source>
</evidence>
<evidence type="ECO:0000313" key="1">
    <source>
        <dbReference type="EMBL" id="GGX77594.1"/>
    </source>
</evidence>
<reference evidence="1" key="1">
    <citation type="journal article" date="2014" name="Int. J. Syst. Evol. Microbiol.">
        <title>Complete genome sequence of Corynebacterium casei LMG S-19264T (=DSM 44701T), isolated from a smear-ripened cheese.</title>
        <authorList>
            <consortium name="US DOE Joint Genome Institute (JGI-PGF)"/>
            <person name="Walter F."/>
            <person name="Albersmeier A."/>
            <person name="Kalinowski J."/>
            <person name="Ruckert C."/>
        </authorList>
    </citation>
    <scope>NUCLEOTIDE SEQUENCE</scope>
    <source>
        <strain evidence="1">JCM 4790</strain>
    </source>
</reference>
<sequence>MDTVMTSHFSVRPYPGEPIGGLDCGDVVCSGDLGTAASNGAPDMGIMIFPPCRNPSTACAIP</sequence>
<name>A0A918KWZ8_9ACTN</name>
<reference evidence="1" key="2">
    <citation type="submission" date="2020-09" db="EMBL/GenBank/DDBJ databases">
        <authorList>
            <person name="Sun Q."/>
            <person name="Ohkuma M."/>
        </authorList>
    </citation>
    <scope>NUCLEOTIDE SEQUENCE</scope>
    <source>
        <strain evidence="1">JCM 4790</strain>
    </source>
</reference>
<gene>
    <name evidence="1" type="ORF">GCM10010358_34950</name>
</gene>
<comment type="caution">
    <text evidence="1">The sequence shown here is derived from an EMBL/GenBank/DDBJ whole genome shotgun (WGS) entry which is preliminary data.</text>
</comment>
<dbReference type="AlphaFoldDB" id="A0A918KWZ8"/>
<keyword evidence="2" id="KW-1185">Reference proteome</keyword>
<dbReference type="EMBL" id="BMVU01000015">
    <property type="protein sequence ID" value="GGX77594.1"/>
    <property type="molecule type" value="Genomic_DNA"/>
</dbReference>
<protein>
    <submittedName>
        <fullName evidence="1">Uncharacterized protein</fullName>
    </submittedName>
</protein>
<organism evidence="1 2">
    <name type="scientific">Streptomyces minutiscleroticus</name>
    <dbReference type="NCBI Taxonomy" id="68238"/>
    <lineage>
        <taxon>Bacteria</taxon>
        <taxon>Bacillati</taxon>
        <taxon>Actinomycetota</taxon>
        <taxon>Actinomycetes</taxon>
        <taxon>Kitasatosporales</taxon>
        <taxon>Streptomycetaceae</taxon>
        <taxon>Streptomyces</taxon>
    </lineage>
</organism>
<proteinExistence type="predicted"/>
<dbReference type="Proteomes" id="UP000619244">
    <property type="component" value="Unassembled WGS sequence"/>
</dbReference>
<accession>A0A918KWZ8</accession>